<evidence type="ECO:0000313" key="6">
    <source>
        <dbReference type="EMBL" id="RAV76124.1"/>
    </source>
</evidence>
<proteinExistence type="inferred from homology"/>
<dbReference type="Pfam" id="PF04960">
    <property type="entry name" value="Glutaminase"/>
    <property type="match status" value="1"/>
</dbReference>
<dbReference type="Gene3D" id="3.40.710.10">
    <property type="entry name" value="DD-peptidase/beta-lactamase superfamily"/>
    <property type="match status" value="1"/>
</dbReference>
<dbReference type="PANTHER" id="PTHR12544:SF29">
    <property type="entry name" value="GLUTAMINASE"/>
    <property type="match status" value="1"/>
</dbReference>
<feature type="non-terminal residue" evidence="6">
    <location>
        <position position="145"/>
    </location>
</feature>
<dbReference type="PANTHER" id="PTHR12544">
    <property type="entry name" value="GLUTAMINASE"/>
    <property type="match status" value="1"/>
</dbReference>
<dbReference type="GO" id="GO:0006537">
    <property type="term" value="P:glutamate biosynthetic process"/>
    <property type="evidence" value="ECO:0007669"/>
    <property type="project" value="TreeGrafter"/>
</dbReference>
<evidence type="ECO:0000256" key="4">
    <source>
        <dbReference type="ARBA" id="ARBA00022801"/>
    </source>
</evidence>
<reference evidence="6 7" key="1">
    <citation type="submission" date="2018-04" db="EMBL/GenBank/DDBJ databases">
        <title>Aerococcus urinae genomes.</title>
        <authorList>
            <person name="Hilt E."/>
            <person name="Gilbert N.M."/>
            <person name="Thomas-White K."/>
            <person name="Putonti C."/>
            <person name="Lewis A.L."/>
            <person name="Visck K.L."/>
            <person name="Wolfe A.J."/>
        </authorList>
    </citation>
    <scope>NUCLEOTIDE SEQUENCE [LARGE SCALE GENOMIC DNA]</scope>
    <source>
        <strain evidence="6 7">UMB7480</strain>
    </source>
</reference>
<dbReference type="InterPro" id="IPR015868">
    <property type="entry name" value="Glutaminase"/>
</dbReference>
<evidence type="ECO:0000256" key="1">
    <source>
        <dbReference type="ARBA" id="ARBA00011076"/>
    </source>
</evidence>
<dbReference type="GO" id="GO:0004359">
    <property type="term" value="F:glutaminase activity"/>
    <property type="evidence" value="ECO:0007669"/>
    <property type="project" value="UniProtKB-EC"/>
</dbReference>
<dbReference type="InterPro" id="IPR012338">
    <property type="entry name" value="Beta-lactam/transpept-like"/>
</dbReference>
<gene>
    <name evidence="6" type="ORF">DBT54_10060</name>
</gene>
<dbReference type="SUPFAM" id="SSF56601">
    <property type="entry name" value="beta-lactamase/transpeptidase-like"/>
    <property type="match status" value="1"/>
</dbReference>
<comment type="similarity">
    <text evidence="1">Belongs to the glutaminase family.</text>
</comment>
<evidence type="ECO:0000256" key="5">
    <source>
        <dbReference type="ARBA" id="ARBA00049534"/>
    </source>
</evidence>
<evidence type="ECO:0000256" key="2">
    <source>
        <dbReference type="ARBA" id="ARBA00011881"/>
    </source>
</evidence>
<keyword evidence="4" id="KW-0378">Hydrolase</keyword>
<organism evidence="6 7">
    <name type="scientific">Aerococcus urinae</name>
    <dbReference type="NCBI Taxonomy" id="1376"/>
    <lineage>
        <taxon>Bacteria</taxon>
        <taxon>Bacillati</taxon>
        <taxon>Bacillota</taxon>
        <taxon>Bacilli</taxon>
        <taxon>Lactobacillales</taxon>
        <taxon>Aerococcaceae</taxon>
        <taxon>Aerococcus</taxon>
    </lineage>
</organism>
<evidence type="ECO:0000256" key="3">
    <source>
        <dbReference type="ARBA" id="ARBA00012918"/>
    </source>
</evidence>
<comment type="catalytic activity">
    <reaction evidence="5">
        <text>L-glutamine + H2O = L-glutamate + NH4(+)</text>
        <dbReference type="Rhea" id="RHEA:15889"/>
        <dbReference type="ChEBI" id="CHEBI:15377"/>
        <dbReference type="ChEBI" id="CHEBI:28938"/>
        <dbReference type="ChEBI" id="CHEBI:29985"/>
        <dbReference type="ChEBI" id="CHEBI:58359"/>
        <dbReference type="EC" id="3.5.1.2"/>
    </reaction>
</comment>
<name>A0A329NYY0_9LACT</name>
<dbReference type="AlphaFoldDB" id="A0A329NYY0"/>
<dbReference type="GO" id="GO:0006543">
    <property type="term" value="P:L-glutamine catabolic process"/>
    <property type="evidence" value="ECO:0007669"/>
    <property type="project" value="TreeGrafter"/>
</dbReference>
<dbReference type="Proteomes" id="UP000251923">
    <property type="component" value="Unassembled WGS sequence"/>
</dbReference>
<protein>
    <recommendedName>
        <fullName evidence="3">glutaminase</fullName>
        <ecNumber evidence="3">3.5.1.2</ecNumber>
    </recommendedName>
</protein>
<dbReference type="EC" id="3.5.1.2" evidence="3"/>
<dbReference type="EMBL" id="QMHM01000088">
    <property type="protein sequence ID" value="RAV76124.1"/>
    <property type="molecule type" value="Genomic_DNA"/>
</dbReference>
<evidence type="ECO:0000313" key="7">
    <source>
        <dbReference type="Proteomes" id="UP000251923"/>
    </source>
</evidence>
<accession>A0A329NYY0</accession>
<comment type="caution">
    <text evidence="6">The sequence shown here is derived from an EMBL/GenBank/DDBJ whole genome shotgun (WGS) entry which is preliminary data.</text>
</comment>
<sequence length="145" mass="15984">MRIVALANLRNWKLSRYLENGDALARVLREIHESSRSLTGKGKPAGYIPERKNVDRSRIGVAVETIAGARASAGDADTSFSIQSISKLFSLIQVLERYGDEIWSRCGKEPSGSRFNSFAQLESERGIPRNPFINAGALPVTDLLH</sequence>
<comment type="subunit">
    <text evidence="2">Homotetramer.</text>
</comment>